<evidence type="ECO:0008006" key="3">
    <source>
        <dbReference type="Google" id="ProtNLM"/>
    </source>
</evidence>
<accession>A0A8J3NBP2</accession>
<dbReference type="GO" id="GO:0003677">
    <property type="term" value="F:DNA binding"/>
    <property type="evidence" value="ECO:0007669"/>
    <property type="project" value="InterPro"/>
</dbReference>
<evidence type="ECO:0000313" key="2">
    <source>
        <dbReference type="Proteomes" id="UP000612808"/>
    </source>
</evidence>
<sequence>MTERKSADWEAIGGMLADLKGASSRVEDIHSESMKITGVAWSGDGLIKAVVGPRGQLLELELDPRLFRKPDSKGLAAAIVATTRAAAEEAMAKGQELMDKALPSDLRLGRIGGMDISKFLTSTDADLREREEKNDG</sequence>
<keyword evidence="2" id="KW-1185">Reference proteome</keyword>
<comment type="caution">
    <text evidence="1">The sequence shown here is derived from an EMBL/GenBank/DDBJ whole genome shotgun (WGS) entry which is preliminary data.</text>
</comment>
<name>A0A8J3NBP2_9ACTN</name>
<dbReference type="Pfam" id="PF02575">
    <property type="entry name" value="YbaB_DNA_bd"/>
    <property type="match status" value="1"/>
</dbReference>
<dbReference type="InterPro" id="IPR036894">
    <property type="entry name" value="YbaB-like_sf"/>
</dbReference>
<gene>
    <name evidence="1" type="ORF">Aru02nite_44380</name>
</gene>
<evidence type="ECO:0000313" key="1">
    <source>
        <dbReference type="EMBL" id="GID13549.1"/>
    </source>
</evidence>
<organism evidence="1 2">
    <name type="scientific">Actinocatenispora rupis</name>
    <dbReference type="NCBI Taxonomy" id="519421"/>
    <lineage>
        <taxon>Bacteria</taxon>
        <taxon>Bacillati</taxon>
        <taxon>Actinomycetota</taxon>
        <taxon>Actinomycetes</taxon>
        <taxon>Micromonosporales</taxon>
        <taxon>Micromonosporaceae</taxon>
        <taxon>Actinocatenispora</taxon>
    </lineage>
</organism>
<dbReference type="InterPro" id="IPR004401">
    <property type="entry name" value="YbaB/EbfC"/>
</dbReference>
<dbReference type="Proteomes" id="UP000612808">
    <property type="component" value="Unassembled WGS sequence"/>
</dbReference>
<dbReference type="SUPFAM" id="SSF82607">
    <property type="entry name" value="YbaB-like"/>
    <property type="match status" value="1"/>
</dbReference>
<protein>
    <recommendedName>
        <fullName evidence="3">YbaB/EbfC DNA-binding family protein</fullName>
    </recommendedName>
</protein>
<dbReference type="EMBL" id="BOMB01000024">
    <property type="protein sequence ID" value="GID13549.1"/>
    <property type="molecule type" value="Genomic_DNA"/>
</dbReference>
<proteinExistence type="predicted"/>
<reference evidence="1" key="1">
    <citation type="submission" date="2021-01" db="EMBL/GenBank/DDBJ databases">
        <title>Whole genome shotgun sequence of Actinocatenispora rupis NBRC 107355.</title>
        <authorList>
            <person name="Komaki H."/>
            <person name="Tamura T."/>
        </authorList>
    </citation>
    <scope>NUCLEOTIDE SEQUENCE</scope>
    <source>
        <strain evidence="1">NBRC 107355</strain>
    </source>
</reference>
<dbReference type="Gene3D" id="3.30.1310.10">
    <property type="entry name" value="Nucleoid-associated protein YbaB-like domain"/>
    <property type="match status" value="1"/>
</dbReference>
<dbReference type="RefSeq" id="WP_203660666.1">
    <property type="nucleotide sequence ID" value="NZ_BAAAZM010000011.1"/>
</dbReference>
<dbReference type="AlphaFoldDB" id="A0A8J3NBP2"/>